<feature type="compositionally biased region" description="Basic residues" evidence="1">
    <location>
        <begin position="29"/>
        <end position="45"/>
    </location>
</feature>
<feature type="compositionally biased region" description="Low complexity" evidence="1">
    <location>
        <begin position="75"/>
        <end position="89"/>
    </location>
</feature>
<protein>
    <submittedName>
        <fullName evidence="2">Uncharacterized protein</fullName>
    </submittedName>
</protein>
<dbReference type="ExpressionAtlas" id="M8AW85">
    <property type="expression patterns" value="baseline"/>
</dbReference>
<dbReference type="EnsemblPlants" id="EMT08712">
    <property type="protein sequence ID" value="EMT08712"/>
    <property type="gene ID" value="F775_03384"/>
</dbReference>
<reference evidence="2" key="1">
    <citation type="submission" date="2015-06" db="UniProtKB">
        <authorList>
            <consortium name="EnsemblPlants"/>
        </authorList>
    </citation>
    <scope>IDENTIFICATION</scope>
</reference>
<dbReference type="InterPro" id="IPR036890">
    <property type="entry name" value="HATPase_C_sf"/>
</dbReference>
<proteinExistence type="predicted"/>
<evidence type="ECO:0000313" key="2">
    <source>
        <dbReference type="EnsemblPlants" id="EMT08712"/>
    </source>
</evidence>
<sequence>MALEITKPLQPENHHLTLLSNAKKEIKRKEKSIKKRSIGKIKRPLRPQGVPNRRTPNSLKPARKPRNSRPLLHFPLPTSETTQPSSSPSEPDRRAPVTAQKLNAEDNEYPDGVAPSLEFLVTSTDITGSGASSTLLIFNNEKGFSPSNIQSICGVGKSTKKGNRDKGYIGEKGIGFKSVFLISSQPHIQKWFLISSQPHIFSNGYQIKFNEKPCPECNIGYIVPEWVQSRPSLSDIKQIYGSTRDLPTTCIVLPLKYEKIRRLSVREDNGNARGSTVSEIAISSEKNFEVRKNMHAESYTVFLSAQENESEAECGYHMWRQRVPVKAENRVDKRTEIDEWVITLAFPLKERLSRGKHLSPGVYAFLPTEMVTNFLFIIQADFLLASSREAILFDSPWNKGILECIPSAFMNAFVALVKSRTDAPAMTIPSMFHYLPVSPSLIPLLEPVRSGIKDKVLIEDIVPCESHTPQKMVCKPCEVARLKPAFWDILVKARESGVDLKNLSTHGTYILSSHFDKSAYNSVLTFLDVKSVSHEWYAKCIEGSNLVSNVDEQLYLELLSFVADGWQNFSSTKMMQIPLLKASQWSDRLCIASDGKWMSWLISWNQEFPSSNRLFVPHSTQTALQGFAQKEKVTYWLQSHAKVEINYMESYQLADLCRTMPVIDNYGNVVTKRQSILVPANGSKWVGLMGTNSWRKEKYIKLSADYKSAGHFAGNYTPADQILDFLKTKMQASDVPFIHPPNASFPTASSPLTVDNAILLLQWIRNLKSKGVQLPASFLACVKEGSWLKTLVGYKPPAESFMSSSEWDWTVASCISTQPFLDVGFYGESILDYKQELKLLGVQVGFENSEKTYKLIIDNFKFSSSSITSDATALILKCIRYASPCDDFLRKLRDLKWLKTNVGFRAPSESFILDPEWECLVKVFNGVPVVDSGFYGSKISPYKEELKKTGLIAGFDQASKAIANIFKQMVLKSSLTKASVLALLACYRKLRTHHPIPVDLFNCMRSEKWLCTSLGFRLPSEAILFDEGWQSLSPIASLPFINDADSNGGSGKEMPGYKAELKDLGVTTEVKAHGARPTVTGLNICDNPVDIPAARFVINGLNIPADPAAISAATVLSLLGCVKSWLACAATFPKEFMEEITSCKWLKRTFGYQSPDGCILFDPKQSSMCVIDGPFIDESFYGSDIASFKGALAAIKTATISRIYLYLKECSWGPKKNKEGSEWIRIPNEKGGGEWVSPLSCVLHDQNNLFSQQLHVLDRYYDDRKLLDFFSSVFGVRHDPGAEDHCKLWSAWESSGGEISVTNCSAFWQFIARNWSKSMEKLISSCVKVPVCTDGKIILSRKEDVFIPDDLLLKARLNNVYGSIGVQAVSKAAEKSDSFVVLGQDGSCKTAAGQREVISVGLLQIVLAFLADPALDIASKERHTMVSCLLNVSVLETKEPITVGYRVKLSSGEAVDVEASRMIRWERENSKLYVQRGDGAGAAAGYKEKIEVAVAARSISGLLRLSLFHVPLQSVKCLETYEDVRTGTGLLDHVSFRQKLNKLSGTNNKRTLIIIRVCWENLGSSLFEFADAVSAVL</sequence>
<accession>M8AW85</accession>
<name>M8AW85_AEGTA</name>
<evidence type="ECO:0000256" key="1">
    <source>
        <dbReference type="SAM" id="MobiDB-lite"/>
    </source>
</evidence>
<dbReference type="SUPFAM" id="SSF55874">
    <property type="entry name" value="ATPase domain of HSP90 chaperone/DNA topoisomerase II/histidine kinase"/>
    <property type="match status" value="1"/>
</dbReference>
<dbReference type="Gene3D" id="3.30.565.10">
    <property type="entry name" value="Histidine kinase-like ATPase, C-terminal domain"/>
    <property type="match status" value="1"/>
</dbReference>
<organism evidence="2">
    <name type="scientific">Aegilops tauschii</name>
    <name type="common">Tausch's goatgrass</name>
    <name type="synonym">Aegilops squarrosa</name>
    <dbReference type="NCBI Taxonomy" id="37682"/>
    <lineage>
        <taxon>Eukaryota</taxon>
        <taxon>Viridiplantae</taxon>
        <taxon>Streptophyta</taxon>
        <taxon>Embryophyta</taxon>
        <taxon>Tracheophyta</taxon>
        <taxon>Spermatophyta</taxon>
        <taxon>Magnoliopsida</taxon>
        <taxon>Liliopsida</taxon>
        <taxon>Poales</taxon>
        <taxon>Poaceae</taxon>
        <taxon>BOP clade</taxon>
        <taxon>Pooideae</taxon>
        <taxon>Triticodae</taxon>
        <taxon>Triticeae</taxon>
        <taxon>Triticinae</taxon>
        <taxon>Aegilops</taxon>
    </lineage>
</organism>
<dbReference type="InterPro" id="IPR052957">
    <property type="entry name" value="Auxin_embryo_med"/>
</dbReference>
<dbReference type="PANTHER" id="PTHR32387">
    <property type="entry name" value="WU:FJ29H11"/>
    <property type="match status" value="1"/>
</dbReference>
<feature type="region of interest" description="Disordered" evidence="1">
    <location>
        <begin position="1"/>
        <end position="96"/>
    </location>
</feature>
<dbReference type="PANTHER" id="PTHR32387:SF3">
    <property type="entry name" value="ATP_DNA BINDING PROTEIN"/>
    <property type="match status" value="1"/>
</dbReference>